<keyword evidence="2" id="KW-1185">Reference proteome</keyword>
<name>A0A5B7JWE4_PORTR</name>
<dbReference type="EMBL" id="VSRR010109464">
    <property type="protein sequence ID" value="MPC97328.1"/>
    <property type="molecule type" value="Genomic_DNA"/>
</dbReference>
<comment type="caution">
    <text evidence="1">The sequence shown here is derived from an EMBL/GenBank/DDBJ whole genome shotgun (WGS) entry which is preliminary data.</text>
</comment>
<reference evidence="1 2" key="1">
    <citation type="submission" date="2019-05" db="EMBL/GenBank/DDBJ databases">
        <title>Another draft genome of Portunus trituberculatus and its Hox gene families provides insights of decapod evolution.</title>
        <authorList>
            <person name="Jeong J.-H."/>
            <person name="Song I."/>
            <person name="Kim S."/>
            <person name="Choi T."/>
            <person name="Kim D."/>
            <person name="Ryu S."/>
            <person name="Kim W."/>
        </authorList>
    </citation>
    <scope>NUCLEOTIDE SEQUENCE [LARGE SCALE GENOMIC DNA]</scope>
    <source>
        <tissue evidence="1">Muscle</tissue>
    </source>
</reference>
<dbReference type="AlphaFoldDB" id="A0A5B7JWE4"/>
<dbReference type="Proteomes" id="UP000324222">
    <property type="component" value="Unassembled WGS sequence"/>
</dbReference>
<gene>
    <name evidence="1" type="ORF">E2C01_092639</name>
</gene>
<evidence type="ECO:0000313" key="1">
    <source>
        <dbReference type="EMBL" id="MPC97328.1"/>
    </source>
</evidence>
<sequence length="82" mass="9766">MLARRERLITTNLARGNHVSRVLLECGAQVRLGRKGRRQEQVREGYWLLVCEGKAVSREEKDKDRLLVVKRTARQRMCFERW</sequence>
<organism evidence="1 2">
    <name type="scientific">Portunus trituberculatus</name>
    <name type="common">Swimming crab</name>
    <name type="synonym">Neptunus trituberculatus</name>
    <dbReference type="NCBI Taxonomy" id="210409"/>
    <lineage>
        <taxon>Eukaryota</taxon>
        <taxon>Metazoa</taxon>
        <taxon>Ecdysozoa</taxon>
        <taxon>Arthropoda</taxon>
        <taxon>Crustacea</taxon>
        <taxon>Multicrustacea</taxon>
        <taxon>Malacostraca</taxon>
        <taxon>Eumalacostraca</taxon>
        <taxon>Eucarida</taxon>
        <taxon>Decapoda</taxon>
        <taxon>Pleocyemata</taxon>
        <taxon>Brachyura</taxon>
        <taxon>Eubrachyura</taxon>
        <taxon>Portunoidea</taxon>
        <taxon>Portunidae</taxon>
        <taxon>Portuninae</taxon>
        <taxon>Portunus</taxon>
    </lineage>
</organism>
<accession>A0A5B7JWE4</accession>
<evidence type="ECO:0000313" key="2">
    <source>
        <dbReference type="Proteomes" id="UP000324222"/>
    </source>
</evidence>
<protein>
    <submittedName>
        <fullName evidence="1">Uncharacterized protein</fullName>
    </submittedName>
</protein>
<proteinExistence type="predicted"/>